<protein>
    <submittedName>
        <fullName evidence="3">Cation transporter</fullName>
    </submittedName>
</protein>
<dbReference type="GO" id="GO:0046872">
    <property type="term" value="F:metal ion binding"/>
    <property type="evidence" value="ECO:0007669"/>
    <property type="project" value="UniProtKB-KW"/>
</dbReference>
<accession>A0A9D2JYE9</accession>
<reference evidence="3" key="1">
    <citation type="journal article" date="2021" name="PeerJ">
        <title>Extensive microbial diversity within the chicken gut microbiome revealed by metagenomics and culture.</title>
        <authorList>
            <person name="Gilroy R."/>
            <person name="Ravi A."/>
            <person name="Getino M."/>
            <person name="Pursley I."/>
            <person name="Horton D.L."/>
            <person name="Alikhan N.F."/>
            <person name="Baker D."/>
            <person name="Gharbi K."/>
            <person name="Hall N."/>
            <person name="Watson M."/>
            <person name="Adriaenssens E.M."/>
            <person name="Foster-Nyarko E."/>
            <person name="Jarju S."/>
            <person name="Secka A."/>
            <person name="Antonio M."/>
            <person name="Oren A."/>
            <person name="Chaudhuri R.R."/>
            <person name="La Ragione R."/>
            <person name="Hildebrand F."/>
            <person name="Pallen M.J."/>
        </authorList>
    </citation>
    <scope>NUCLEOTIDE SEQUENCE</scope>
    <source>
        <strain evidence="3">CHK169-4300</strain>
    </source>
</reference>
<proteinExistence type="predicted"/>
<dbReference type="CDD" id="cd00371">
    <property type="entry name" value="HMA"/>
    <property type="match status" value="1"/>
</dbReference>
<keyword evidence="1" id="KW-0479">Metal-binding</keyword>
<evidence type="ECO:0000313" key="3">
    <source>
        <dbReference type="EMBL" id="HIZ71123.1"/>
    </source>
</evidence>
<gene>
    <name evidence="3" type="ORF">H9808_05090</name>
</gene>
<organism evidence="3 4">
    <name type="scientific">Candidatus Atopostipes pullistercoris</name>
    <dbReference type="NCBI Taxonomy" id="2838467"/>
    <lineage>
        <taxon>Bacteria</taxon>
        <taxon>Bacillati</taxon>
        <taxon>Bacillota</taxon>
        <taxon>Bacilli</taxon>
        <taxon>Lactobacillales</taxon>
        <taxon>Carnobacteriaceae</taxon>
        <taxon>Atopostipes</taxon>
    </lineage>
</organism>
<dbReference type="InterPro" id="IPR006121">
    <property type="entry name" value="HMA_dom"/>
</dbReference>
<comment type="caution">
    <text evidence="3">The sequence shown here is derived from an EMBL/GenBank/DDBJ whole genome shotgun (WGS) entry which is preliminary data.</text>
</comment>
<dbReference type="Proteomes" id="UP000824106">
    <property type="component" value="Unassembled WGS sequence"/>
</dbReference>
<dbReference type="AlphaFoldDB" id="A0A9D2JYE9"/>
<dbReference type="PROSITE" id="PS50846">
    <property type="entry name" value="HMA_2"/>
    <property type="match status" value="1"/>
</dbReference>
<evidence type="ECO:0000259" key="2">
    <source>
        <dbReference type="PROSITE" id="PS50846"/>
    </source>
</evidence>
<dbReference type="InterPro" id="IPR036163">
    <property type="entry name" value="HMA_dom_sf"/>
</dbReference>
<evidence type="ECO:0000313" key="4">
    <source>
        <dbReference type="Proteomes" id="UP000824106"/>
    </source>
</evidence>
<dbReference type="EMBL" id="DXAZ01000071">
    <property type="protein sequence ID" value="HIZ71123.1"/>
    <property type="molecule type" value="Genomic_DNA"/>
</dbReference>
<dbReference type="SUPFAM" id="SSF55008">
    <property type="entry name" value="HMA, heavy metal-associated domain"/>
    <property type="match status" value="1"/>
</dbReference>
<reference evidence="3" key="2">
    <citation type="submission" date="2021-04" db="EMBL/GenBank/DDBJ databases">
        <authorList>
            <person name="Gilroy R."/>
        </authorList>
    </citation>
    <scope>NUCLEOTIDE SEQUENCE</scope>
    <source>
        <strain evidence="3">CHK169-4300</strain>
    </source>
</reference>
<dbReference type="Gene3D" id="3.30.70.100">
    <property type="match status" value="1"/>
</dbReference>
<dbReference type="Pfam" id="PF00403">
    <property type="entry name" value="HMA"/>
    <property type="match status" value="1"/>
</dbReference>
<evidence type="ECO:0000256" key="1">
    <source>
        <dbReference type="ARBA" id="ARBA00022723"/>
    </source>
</evidence>
<feature type="domain" description="HMA" evidence="2">
    <location>
        <begin position="2"/>
        <end position="70"/>
    </location>
</feature>
<name>A0A9D2JYE9_9LACT</name>
<sequence>MQKANIQLETLTCPSCLQKIEGAVKELNGIDKDSLKVMFNASRVKVEFNENEISIEEIEKAITDMGYEVKKSRVKAA</sequence>
<dbReference type="FunFam" id="3.30.70.100:FF:000001">
    <property type="entry name" value="ATPase copper transporting beta"/>
    <property type="match status" value="1"/>
</dbReference>